<keyword evidence="1" id="KW-0812">Transmembrane</keyword>
<protein>
    <recommendedName>
        <fullName evidence="2">Metal-dependent phosphohydrolase 7TM extracellular domain-containing protein</fullName>
    </recommendedName>
</protein>
<comment type="caution">
    <text evidence="3">The sequence shown here is derived from an EMBL/GenBank/DDBJ whole genome shotgun (WGS) entry which is preliminary data.</text>
</comment>
<evidence type="ECO:0000256" key="1">
    <source>
        <dbReference type="SAM" id="Phobius"/>
    </source>
</evidence>
<organism evidence="3">
    <name type="scientific">marine sediment metagenome</name>
    <dbReference type="NCBI Taxonomy" id="412755"/>
    <lineage>
        <taxon>unclassified sequences</taxon>
        <taxon>metagenomes</taxon>
        <taxon>ecological metagenomes</taxon>
    </lineage>
</organism>
<dbReference type="EMBL" id="BARS01028413">
    <property type="protein sequence ID" value="GAG08216.1"/>
    <property type="molecule type" value="Genomic_DNA"/>
</dbReference>
<dbReference type="Pfam" id="PF07697">
    <property type="entry name" value="7TMR-HDED"/>
    <property type="match status" value="1"/>
</dbReference>
<proteinExistence type="predicted"/>
<name>X0W6A2_9ZZZZ</name>
<keyword evidence="1" id="KW-0472">Membrane</keyword>
<sequence length="205" mass="23411">MVELNNLKSKPLVKILIGLVTILALIGVMSTRRPARWRFKVEDVSSTSIYAPFDFSYVDEESTLKLQKERVAAVNPLYDYDSSLFRKSSTEIASFYQKILNQKIIANKDEQTGLTVTHISLVLRSKGIDEIYKKTEELLNVVMGTEVIGKDEKMSLLKKGTKIIAVRNLLTNVEREQDLIQVLTAKDTRKEFIDKAVELFPENRK</sequence>
<feature type="domain" description="Metal-dependent phosphohydrolase 7TM extracellular" evidence="2">
    <location>
        <begin position="40"/>
        <end position="173"/>
    </location>
</feature>
<reference evidence="3" key="1">
    <citation type="journal article" date="2014" name="Front. Microbiol.">
        <title>High frequency of phylogenetically diverse reductive dehalogenase-homologous genes in deep subseafloor sedimentary metagenomes.</title>
        <authorList>
            <person name="Kawai M."/>
            <person name="Futagami T."/>
            <person name="Toyoda A."/>
            <person name="Takaki Y."/>
            <person name="Nishi S."/>
            <person name="Hori S."/>
            <person name="Arai W."/>
            <person name="Tsubouchi T."/>
            <person name="Morono Y."/>
            <person name="Uchiyama I."/>
            <person name="Ito T."/>
            <person name="Fujiyama A."/>
            <person name="Inagaki F."/>
            <person name="Takami H."/>
        </authorList>
    </citation>
    <scope>NUCLEOTIDE SEQUENCE</scope>
    <source>
        <strain evidence="3">Expedition CK06-06</strain>
    </source>
</reference>
<feature type="transmembrane region" description="Helical" evidence="1">
    <location>
        <begin position="12"/>
        <end position="30"/>
    </location>
</feature>
<gene>
    <name evidence="3" type="ORF">S01H1_44544</name>
</gene>
<evidence type="ECO:0000259" key="2">
    <source>
        <dbReference type="Pfam" id="PF07697"/>
    </source>
</evidence>
<dbReference type="AlphaFoldDB" id="X0W6A2"/>
<dbReference type="InterPro" id="IPR011624">
    <property type="entry name" value="Metal-dep_PHydrolase_7TM_extra"/>
</dbReference>
<keyword evidence="1" id="KW-1133">Transmembrane helix</keyword>
<evidence type="ECO:0000313" key="3">
    <source>
        <dbReference type="EMBL" id="GAG08216.1"/>
    </source>
</evidence>
<feature type="non-terminal residue" evidence="3">
    <location>
        <position position="205"/>
    </location>
</feature>
<accession>X0W6A2</accession>